<gene>
    <name evidence="2" type="ORF">CEUSTIGMA_g10658.t1</name>
</gene>
<organism evidence="2 3">
    <name type="scientific">Chlamydomonas eustigma</name>
    <dbReference type="NCBI Taxonomy" id="1157962"/>
    <lineage>
        <taxon>Eukaryota</taxon>
        <taxon>Viridiplantae</taxon>
        <taxon>Chlorophyta</taxon>
        <taxon>core chlorophytes</taxon>
        <taxon>Chlorophyceae</taxon>
        <taxon>CS clade</taxon>
        <taxon>Chlamydomonadales</taxon>
        <taxon>Chlamydomonadaceae</taxon>
        <taxon>Chlamydomonas</taxon>
    </lineage>
</organism>
<reference evidence="2 3" key="1">
    <citation type="submission" date="2017-08" db="EMBL/GenBank/DDBJ databases">
        <title>Acidophilic green algal genome provides insights into adaptation to an acidic environment.</title>
        <authorList>
            <person name="Hirooka S."/>
            <person name="Hirose Y."/>
            <person name="Kanesaki Y."/>
            <person name="Higuchi S."/>
            <person name="Fujiwara T."/>
            <person name="Onuma R."/>
            <person name="Era A."/>
            <person name="Ohbayashi R."/>
            <person name="Uzuka A."/>
            <person name="Nozaki H."/>
            <person name="Yoshikawa H."/>
            <person name="Miyagishima S.Y."/>
        </authorList>
    </citation>
    <scope>NUCLEOTIDE SEQUENCE [LARGE SCALE GENOMIC DNA]</scope>
    <source>
        <strain evidence="2 3">NIES-2499</strain>
    </source>
</reference>
<keyword evidence="3" id="KW-1185">Reference proteome</keyword>
<feature type="compositionally biased region" description="Low complexity" evidence="1">
    <location>
        <begin position="66"/>
        <end position="78"/>
    </location>
</feature>
<evidence type="ECO:0000256" key="1">
    <source>
        <dbReference type="SAM" id="MobiDB-lite"/>
    </source>
</evidence>
<evidence type="ECO:0000313" key="3">
    <source>
        <dbReference type="Proteomes" id="UP000232323"/>
    </source>
</evidence>
<feature type="region of interest" description="Disordered" evidence="1">
    <location>
        <begin position="1135"/>
        <end position="1157"/>
    </location>
</feature>
<feature type="compositionally biased region" description="Basic and acidic residues" evidence="1">
    <location>
        <begin position="689"/>
        <end position="710"/>
    </location>
</feature>
<feature type="compositionally biased region" description="Polar residues" evidence="1">
    <location>
        <begin position="531"/>
        <end position="547"/>
    </location>
</feature>
<feature type="region of interest" description="Disordered" evidence="1">
    <location>
        <begin position="467"/>
        <end position="588"/>
    </location>
</feature>
<comment type="caution">
    <text evidence="2">The sequence shown here is derived from an EMBL/GenBank/DDBJ whole genome shotgun (WGS) entry which is preliminary data.</text>
</comment>
<name>A0A250XJY8_9CHLO</name>
<accession>A0A250XJY8</accession>
<dbReference type="EMBL" id="BEGY01000094">
    <property type="protein sequence ID" value="GAX83232.1"/>
    <property type="molecule type" value="Genomic_DNA"/>
</dbReference>
<feature type="compositionally biased region" description="Low complexity" evidence="1">
    <location>
        <begin position="1022"/>
        <end position="1036"/>
    </location>
</feature>
<feature type="compositionally biased region" description="Acidic residues" evidence="1">
    <location>
        <begin position="480"/>
        <end position="490"/>
    </location>
</feature>
<feature type="region of interest" description="Disordered" evidence="1">
    <location>
        <begin position="296"/>
        <end position="337"/>
    </location>
</feature>
<dbReference type="AlphaFoldDB" id="A0A250XJY8"/>
<feature type="region of interest" description="Disordered" evidence="1">
    <location>
        <begin position="1022"/>
        <end position="1046"/>
    </location>
</feature>
<feature type="region of interest" description="Disordered" evidence="1">
    <location>
        <begin position="63"/>
        <end position="87"/>
    </location>
</feature>
<evidence type="ECO:0000313" key="2">
    <source>
        <dbReference type="EMBL" id="GAX83232.1"/>
    </source>
</evidence>
<feature type="compositionally biased region" description="Polar residues" evidence="1">
    <location>
        <begin position="304"/>
        <end position="316"/>
    </location>
</feature>
<protein>
    <submittedName>
        <fullName evidence="2">Uncharacterized protein</fullName>
    </submittedName>
</protein>
<proteinExistence type="predicted"/>
<sequence length="1232" mass="131991">MDYRSEDSEMSDADDEELLNEGASLTAIYLSTLPKDKASTLLASIPEADQEILNDKLRQIREAKVSSSSRGSSQLPLSSEDEDHTSSEGHSLAALYISSLPLQEAQALLHGAPSQVRVHISREIALLKLSEREQGKGFDDPAMNLSCAQGPSNIHQFLKGGTADNHSVISRDSFEVQMHVTLEQHVEQEASRPHTASNFNEGVSSSAETPAVETAYPSMGEQKTQVGECEGGNSGDTIEHEHENMMCSRTLNLSNLQQLQDPKRISDRMQEYIGGLPVLDDSWGQSMTADVMDEERKLRGQQGDLPSSSLSSTKLRGQQGDLPSSSLSSTKLPCEGQPADVFSKTEEEEMLPLPPGPEFVQKLSAKGPSRESAAGFQHLDDDGDMERCTANSVIDEGELTSFQPEIQKDPSVVNNTVDHHVEGDSFPSPSIHPASAPATLAHEDGTFLETISLLSDANARLMESRTTMRFNSSKEQCLDSSDEEGGEDDSCVSPPIHSSFIIPRLGRPSMGNRKASHLAPSNASPMLRSSLIRSASKSNESTSNGGANSHHHHVDRSTASPADHQADRSTASPAGARTEPVPSWDQQTQQVIEGAAGGTLKDAQLMLLELQNLAQQKRHLGSIRTSSLSALPSSGALNVGLQKPPSQQLLEAQQMMWELKALHSQRSFTSSRRSIVVQPAGVLPTRSRSSREYDRLVPHAATSHREDEVSSNRGGRSRSASRRSSSAWEGIEGCEGSTERKERGGGHVSPQEREGMSFSFEGAGSKPFPMPMEDDSGDSLEEYAENMAGAIEEMRSDLDKTPRRADEDECYVTDRVPSLNGGISPVLTENNFTFDSNPPSRRHSRVFHIGLAGSASESHAATAAAATSPIHANNSLTLIIPDNTFPSVTPSPAALKDALMKELEEIKLQRLRVQAEQTLRNSRVFGRAPAVTAPTVSATTGSTHIQHGSSGGNLTSSSSDPMSWLQSGLKGSVGSSVASPASGGKFSAADLLRELDALKATKLRQQAVMALQEAQALRSASVFTSPATSPTSSSVFPRRHTTSPSAADLIKEVTALRQLKMQQQHHRRPTLLSQASSAASSASSSPSSAIQAAAADLLRELDTLKLLKAQHYETAPSPLGGGHHRTLSEVISAQHHTSANDAVQRSASLAPQRSDIAAGSSEERAQLLLNGSSFSSVASFTHRRQVGSTDVNSDAIECGDSVDAALSQTSSFQAATRISRSGKETLWSAKDI</sequence>
<feature type="compositionally biased region" description="Polar residues" evidence="1">
    <location>
        <begin position="1135"/>
        <end position="1151"/>
    </location>
</feature>
<feature type="compositionally biased region" description="Basic and acidic residues" evidence="1">
    <location>
        <begin position="737"/>
        <end position="755"/>
    </location>
</feature>
<feature type="compositionally biased region" description="Low complexity" evidence="1">
    <location>
        <begin position="1073"/>
        <end position="1084"/>
    </location>
</feature>
<feature type="region of interest" description="Disordered" evidence="1">
    <location>
        <begin position="1060"/>
        <end position="1084"/>
    </location>
</feature>
<feature type="region of interest" description="Disordered" evidence="1">
    <location>
        <begin position="935"/>
        <end position="970"/>
    </location>
</feature>
<feature type="region of interest" description="Disordered" evidence="1">
    <location>
        <begin position="682"/>
        <end position="778"/>
    </location>
</feature>
<dbReference type="Proteomes" id="UP000232323">
    <property type="component" value="Unassembled WGS sequence"/>
</dbReference>